<evidence type="ECO:0000259" key="3">
    <source>
        <dbReference type="Pfam" id="PF21059"/>
    </source>
</evidence>
<feature type="region of interest" description="Disordered" evidence="2">
    <location>
        <begin position="1"/>
        <end position="33"/>
    </location>
</feature>
<protein>
    <recommendedName>
        <fullName evidence="1">BTB/POZ domain-containing protein 16</fullName>
    </recommendedName>
</protein>
<feature type="domain" description="BTBDG BTB/POZ" evidence="4">
    <location>
        <begin position="57"/>
        <end position="184"/>
    </location>
</feature>
<proteinExistence type="predicted"/>
<dbReference type="InterPro" id="IPR011333">
    <property type="entry name" value="SKP1/BTB/POZ_sf"/>
</dbReference>
<gene>
    <name evidence="5" type="primary">Btbd16</name>
    <name evidence="5" type="ORF">GTO96_0001380</name>
</gene>
<dbReference type="InterPro" id="IPR056426">
    <property type="entry name" value="BTB_BTBDG"/>
</dbReference>
<reference evidence="5 6" key="1">
    <citation type="journal article" date="2021" name="Cell">
        <title>Tracing the genetic footprints of vertebrate landing in non-teleost ray-finned fishes.</title>
        <authorList>
            <person name="Bi X."/>
            <person name="Wang K."/>
            <person name="Yang L."/>
            <person name="Pan H."/>
            <person name="Jiang H."/>
            <person name="Wei Q."/>
            <person name="Fang M."/>
            <person name="Yu H."/>
            <person name="Zhu C."/>
            <person name="Cai Y."/>
            <person name="He Y."/>
            <person name="Gan X."/>
            <person name="Zeng H."/>
            <person name="Yu D."/>
            <person name="Zhu Y."/>
            <person name="Jiang H."/>
            <person name="Qiu Q."/>
            <person name="Yang H."/>
            <person name="Zhang Y.E."/>
            <person name="Wang W."/>
            <person name="Zhu M."/>
            <person name="He S."/>
            <person name="Zhang G."/>
        </authorList>
    </citation>
    <scope>NUCLEOTIDE SEQUENCE [LARGE SCALE GENOMIC DNA]</scope>
    <source>
        <strain evidence="5">Bchr_013</strain>
    </source>
</reference>
<evidence type="ECO:0000256" key="2">
    <source>
        <dbReference type="SAM" id="MobiDB-lite"/>
    </source>
</evidence>
<dbReference type="AlphaFoldDB" id="A0A8X7X8Z4"/>
<sequence length="489" mass="56145">MHDEVSSSDSIPSTVPSTPRKDRPASAKLSVRLPGLPRPEDLFYVQSRKVAKNMAPDIVLECMGSFWELHCPYLTKSRILMELFSSVNKPKSQDNESSDQMLQLTTCMLPSGAGNQQEQQSPRKPIMIKFQVKDPGVSKNALAAALLNLYRSDPVVGVEEAEGLLAAAKVLVFPQLYQKCLSVMLDNINSNTVCRFHHVACEVREDNLMMTCERWLELYLVPHLQSKIQLRELSQDLLLKTLKSPRLFTYSEYQVFRTLLYWLFLRLNPTVQIMPSHSSILTYFISLSKGAAFLERDVGKKYIPLFQCLRLYGIMDSLQLEEIQQIQLLPQMWLVRIFTKHYYALHRGGDMPFLEDFDTQALRFGLIIEGEAQYHTKTISMYGFYFELKAVRKGESSCYNFSMQRLQHSDPTLSFRACKRHPFCLMQERGVIYEIKVQSRVKGKWQIFCTDRVNQEFGVTKKSSESQVLKVNGLSPPIFATFSLAFASF</sequence>
<accession>A0A8X7X8Z4</accession>
<evidence type="ECO:0000259" key="4">
    <source>
        <dbReference type="Pfam" id="PF23998"/>
    </source>
</evidence>
<dbReference type="InterPro" id="IPR048859">
    <property type="entry name" value="BTBD16_C"/>
</dbReference>
<evidence type="ECO:0000313" key="6">
    <source>
        <dbReference type="Proteomes" id="UP000886611"/>
    </source>
</evidence>
<evidence type="ECO:0000313" key="5">
    <source>
        <dbReference type="EMBL" id="KAG2463149.1"/>
    </source>
</evidence>
<keyword evidence="6" id="KW-1185">Reference proteome</keyword>
<organism evidence="5 6">
    <name type="scientific">Polypterus senegalus</name>
    <name type="common">Senegal bichir</name>
    <dbReference type="NCBI Taxonomy" id="55291"/>
    <lineage>
        <taxon>Eukaryota</taxon>
        <taxon>Metazoa</taxon>
        <taxon>Chordata</taxon>
        <taxon>Craniata</taxon>
        <taxon>Vertebrata</taxon>
        <taxon>Euteleostomi</taxon>
        <taxon>Actinopterygii</taxon>
        <taxon>Polypteriformes</taxon>
        <taxon>Polypteridae</taxon>
        <taxon>Polypterus</taxon>
    </lineage>
</organism>
<feature type="domain" description="BTB/POZ" evidence="3">
    <location>
        <begin position="362"/>
        <end position="468"/>
    </location>
</feature>
<dbReference type="CDD" id="cd18492">
    <property type="entry name" value="BACK_BTBD16"/>
    <property type="match status" value="1"/>
</dbReference>
<evidence type="ECO:0000256" key="1">
    <source>
        <dbReference type="ARBA" id="ARBA00016271"/>
    </source>
</evidence>
<dbReference type="InterPro" id="IPR042833">
    <property type="entry name" value="BTBD16"/>
</dbReference>
<dbReference type="Proteomes" id="UP000886611">
    <property type="component" value="Unassembled WGS sequence"/>
</dbReference>
<comment type="caution">
    <text evidence="5">The sequence shown here is derived from an EMBL/GenBank/DDBJ whole genome shotgun (WGS) entry which is preliminary data.</text>
</comment>
<dbReference type="Gene3D" id="3.30.710.10">
    <property type="entry name" value="Potassium Channel Kv1.1, Chain A"/>
    <property type="match status" value="1"/>
</dbReference>
<dbReference type="Pfam" id="PF23998">
    <property type="entry name" value="BTB_BTBDG"/>
    <property type="match status" value="1"/>
</dbReference>
<dbReference type="Pfam" id="PF21059">
    <property type="entry name" value="BTBD16_C"/>
    <property type="match status" value="1"/>
</dbReference>
<feature type="compositionally biased region" description="Low complexity" evidence="2">
    <location>
        <begin position="7"/>
        <end position="18"/>
    </location>
</feature>
<name>A0A8X7X8Z4_POLSE</name>
<feature type="non-terminal residue" evidence="5">
    <location>
        <position position="489"/>
    </location>
</feature>
<feature type="non-terminal residue" evidence="5">
    <location>
        <position position="1"/>
    </location>
</feature>
<dbReference type="PANTHER" id="PTHR46843">
    <property type="entry name" value="BTB/POZ DOMAIN-CONTAINING PROTEIN 16"/>
    <property type="match status" value="1"/>
</dbReference>
<dbReference type="PANTHER" id="PTHR46843:SF1">
    <property type="entry name" value="BTB_POZ DOMAIN-CONTAINING PROTEIN 16"/>
    <property type="match status" value="1"/>
</dbReference>
<dbReference type="EMBL" id="JAATIS010004040">
    <property type="protein sequence ID" value="KAG2463149.1"/>
    <property type="molecule type" value="Genomic_DNA"/>
</dbReference>